<evidence type="ECO:0000313" key="2">
    <source>
        <dbReference type="EMBL" id="MPL62324.1"/>
    </source>
</evidence>
<dbReference type="PROSITE" id="PS51257">
    <property type="entry name" value="PROKAR_LIPOPROTEIN"/>
    <property type="match status" value="1"/>
</dbReference>
<dbReference type="InterPro" id="IPR036366">
    <property type="entry name" value="PGBDSf"/>
</dbReference>
<feature type="domain" description="Peptidoglycan binding-like" evidence="1">
    <location>
        <begin position="44"/>
        <end position="93"/>
    </location>
</feature>
<reference evidence="2" key="1">
    <citation type="submission" date="2019-08" db="EMBL/GenBank/DDBJ databases">
        <authorList>
            <person name="Kucharzyk K."/>
            <person name="Murdoch R.W."/>
            <person name="Higgins S."/>
            <person name="Loffler F."/>
        </authorList>
    </citation>
    <scope>NUCLEOTIDE SEQUENCE</scope>
</reference>
<gene>
    <name evidence="2" type="ORF">SDC9_07938</name>
</gene>
<comment type="caution">
    <text evidence="2">The sequence shown here is derived from an EMBL/GenBank/DDBJ whole genome shotgun (WGS) entry which is preliminary data.</text>
</comment>
<evidence type="ECO:0000259" key="1">
    <source>
        <dbReference type="Pfam" id="PF01471"/>
    </source>
</evidence>
<name>A0A644T680_9ZZZZ</name>
<dbReference type="Pfam" id="PF01471">
    <property type="entry name" value="PG_binding_1"/>
    <property type="match status" value="1"/>
</dbReference>
<accession>A0A644T680</accession>
<sequence length="1007" mass="102005">MNKIKTAAFAVIAGVLAGALFASAQVTTTSSCYQFTRNLKVGNTGADVKALQQTLNARGFTVAAAGHAGSAGMETTYFGNATKNALIKWQEANASKVLAAWGLTSGTGFFGTASRAEMNNCGGSVVVPPTTGTTTVSGPLTVSLAQVQPNNVLVAGQAHAKLADIVFSGTGIVTGVQLQRTGVSNNNVLTNVYLYEGNTKISDGASVMADGSIRFNFGTGLFSVTGSKTISVFADVEKNNTSGQSVGVALTGYTIAGNAPAVVSGVNGPNLPIGSATLADVIVTRTTNQNQANIGDQNVNIWSAGINVLQHDVYFVGGSFRMIGSAPFTALSNVKLYIDGVQVGNAAAIDAAGRLSFSGGNQLVRSGYHTLNVRADVADGAGRTLQLSLEQGSDFLFQDAQLVGAYVLPVNTSNVPFYNMTGDLLTIGACASGVNCTILTADADFAGTAARATTGASNQTIGKFKLTASGEPIRLMSADIDVTSSVVNTDAVTNVSVYVNGMAVSSGATIGFPAASSSVHLNNLGGVVVNPGQSVVIEVKADLRNPNGTNIAGSQNLTVKLNNLQVQGTQSRNISTAPNTNSLQAVVGGTSAVFSKSSSFSGGTATVNAQEVKIGSFTMSSGYAEGVNLTQIDVVITPSGTPSFDRSSISSLTLKSSNGQNYQRTVGSGTTVATTSFSLFDSIPVNSAMTYDVFANFNNATGSVAISGVGHFTGMTSNVVATQTVAAVTTNFGAASLGSITLNSNSDGSQFVTGGTQTKSVFLIPATNGNNVNLNTVELKVSNDAAVAGVKINGQDAVSQGNGNYQVVLNSPIALTSGFGSQLPVDVIFNAPTNSNSLSNTTTKVDITYLGTSLANTSAGTQGTYTGSVAASNTFTSAIAIPTSVKATSGSTVNNGSGIKLGSITVNTNGAIRIDDLTFNTAVANGGAVSNIVIKRGNTTVTHSVTGSVYTLTGGDIVSGNVTYDIYGDIASMGSSGSATVSLGAASAFKWNDSVNTFTGAGIKEYN</sequence>
<dbReference type="SUPFAM" id="SSF47090">
    <property type="entry name" value="PGBD-like"/>
    <property type="match status" value="1"/>
</dbReference>
<dbReference type="EMBL" id="VSSQ01000017">
    <property type="protein sequence ID" value="MPL62324.1"/>
    <property type="molecule type" value="Genomic_DNA"/>
</dbReference>
<protein>
    <recommendedName>
        <fullName evidence="1">Peptidoglycan binding-like domain-containing protein</fullName>
    </recommendedName>
</protein>
<dbReference type="AlphaFoldDB" id="A0A644T680"/>
<dbReference type="InterPro" id="IPR036365">
    <property type="entry name" value="PGBD-like_sf"/>
</dbReference>
<dbReference type="Gene3D" id="1.10.101.10">
    <property type="entry name" value="PGBD-like superfamily/PGBD"/>
    <property type="match status" value="1"/>
</dbReference>
<proteinExistence type="predicted"/>
<dbReference type="InterPro" id="IPR002477">
    <property type="entry name" value="Peptidoglycan-bd-like"/>
</dbReference>
<organism evidence="2">
    <name type="scientific">bioreactor metagenome</name>
    <dbReference type="NCBI Taxonomy" id="1076179"/>
    <lineage>
        <taxon>unclassified sequences</taxon>
        <taxon>metagenomes</taxon>
        <taxon>ecological metagenomes</taxon>
    </lineage>
</organism>